<dbReference type="GO" id="GO:0043531">
    <property type="term" value="F:ADP binding"/>
    <property type="evidence" value="ECO:0007669"/>
    <property type="project" value="TreeGrafter"/>
</dbReference>
<accession>A0A7S3I0R8</accession>
<dbReference type="FunFam" id="3.40.50.1260:FF:000031">
    <property type="entry name" value="Phosphoglycerate kinase 1"/>
    <property type="match status" value="1"/>
</dbReference>
<proteinExistence type="inferred from homology"/>
<evidence type="ECO:0000256" key="12">
    <source>
        <dbReference type="ARBA" id="ARBA00023152"/>
    </source>
</evidence>
<keyword evidence="6 13" id="KW-0808">Transferase</keyword>
<evidence type="ECO:0000256" key="5">
    <source>
        <dbReference type="ARBA" id="ARBA00013061"/>
    </source>
</evidence>
<dbReference type="GO" id="GO:0004618">
    <property type="term" value="F:phosphoglycerate kinase activity"/>
    <property type="evidence" value="ECO:0007669"/>
    <property type="project" value="UniProtKB-EC"/>
</dbReference>
<comment type="cofactor">
    <cofactor evidence="1">
        <name>Mg(2+)</name>
        <dbReference type="ChEBI" id="CHEBI:18420"/>
    </cofactor>
</comment>
<dbReference type="GO" id="GO:0005829">
    <property type="term" value="C:cytosol"/>
    <property type="evidence" value="ECO:0007669"/>
    <property type="project" value="TreeGrafter"/>
</dbReference>
<dbReference type="GO" id="GO:0005524">
    <property type="term" value="F:ATP binding"/>
    <property type="evidence" value="ECO:0007669"/>
    <property type="project" value="UniProtKB-KW"/>
</dbReference>
<dbReference type="InterPro" id="IPR015824">
    <property type="entry name" value="Phosphoglycerate_kinase_N"/>
</dbReference>
<name>A0A7S3I0R8_9SPIT</name>
<comment type="pathway">
    <text evidence="2 13">Carbohydrate degradation; glycolysis; pyruvate from D-glyceraldehyde 3-phosphate: step 2/5.</text>
</comment>
<evidence type="ECO:0000256" key="2">
    <source>
        <dbReference type="ARBA" id="ARBA00004838"/>
    </source>
</evidence>
<sequence>MVGVDVETRAAGFLLKKELDYFAKVLESPDRPLTVVMGGAKVKDKIQLIMNMLDIVDEMIIGGGMAFTFNKVLNETAIGASLYDEEGANLVPDILAKAAKNGVRIHLPTDFVCADKFAEDAQVVTRTEAQGIEEGWLGLDIGPETIAANAEVIARSKTVFWNGPQGVFEMQPFASGSLAMLDNIIAATSAGATSVAGGGDTVALLKKVKGSADKLSHVSTGGGASLELVEGKQLPGVVALSDIKQ</sequence>
<dbReference type="UniPathway" id="UPA00109">
    <property type="reaction ID" value="UER00185"/>
</dbReference>
<dbReference type="PRINTS" id="PR00477">
    <property type="entry name" value="PHGLYCKINASE"/>
</dbReference>
<dbReference type="GO" id="GO:0006096">
    <property type="term" value="P:glycolytic process"/>
    <property type="evidence" value="ECO:0007669"/>
    <property type="project" value="UniProtKB-UniPathway"/>
</dbReference>
<protein>
    <recommendedName>
        <fullName evidence="5 13">Phosphoglycerate kinase</fullName>
        <ecNumber evidence="5 13">2.7.2.3</ecNumber>
    </recommendedName>
</protein>
<dbReference type="Gene3D" id="3.40.50.1260">
    <property type="entry name" value="Phosphoglycerate kinase, N-terminal domain"/>
    <property type="match status" value="2"/>
</dbReference>
<dbReference type="GO" id="GO:0046872">
    <property type="term" value="F:metal ion binding"/>
    <property type="evidence" value="ECO:0007669"/>
    <property type="project" value="UniProtKB-KW"/>
</dbReference>
<evidence type="ECO:0000313" key="15">
    <source>
        <dbReference type="EMBL" id="CAE0310271.1"/>
    </source>
</evidence>
<reference evidence="15" key="1">
    <citation type="submission" date="2021-01" db="EMBL/GenBank/DDBJ databases">
        <authorList>
            <person name="Corre E."/>
            <person name="Pelletier E."/>
            <person name="Niang G."/>
            <person name="Scheremetjew M."/>
            <person name="Finn R."/>
            <person name="Kale V."/>
            <person name="Holt S."/>
            <person name="Cochrane G."/>
            <person name="Meng A."/>
            <person name="Brown T."/>
            <person name="Cohen L."/>
        </authorList>
    </citation>
    <scope>NUCLEOTIDE SEQUENCE</scope>
    <source>
        <strain evidence="15">Fehren 1</strain>
    </source>
</reference>
<dbReference type="EC" id="2.7.2.3" evidence="5 13"/>
<keyword evidence="7" id="KW-0479">Metal-binding</keyword>
<keyword evidence="11" id="KW-0460">Magnesium</keyword>
<keyword evidence="12" id="KW-0324">Glycolysis</keyword>
<evidence type="ECO:0000256" key="14">
    <source>
        <dbReference type="RuleBase" id="RU000696"/>
    </source>
</evidence>
<keyword evidence="10" id="KW-0067">ATP-binding</keyword>
<dbReference type="GO" id="GO:0006094">
    <property type="term" value="P:gluconeogenesis"/>
    <property type="evidence" value="ECO:0007669"/>
    <property type="project" value="TreeGrafter"/>
</dbReference>
<evidence type="ECO:0000256" key="4">
    <source>
        <dbReference type="ARBA" id="ARBA00011245"/>
    </source>
</evidence>
<evidence type="ECO:0000256" key="9">
    <source>
        <dbReference type="ARBA" id="ARBA00022777"/>
    </source>
</evidence>
<dbReference type="PANTHER" id="PTHR11406:SF0">
    <property type="entry name" value="PHOSPHOGLYCERATE KINASE"/>
    <property type="match status" value="1"/>
</dbReference>
<evidence type="ECO:0000256" key="7">
    <source>
        <dbReference type="ARBA" id="ARBA00022723"/>
    </source>
</evidence>
<evidence type="ECO:0000256" key="1">
    <source>
        <dbReference type="ARBA" id="ARBA00001946"/>
    </source>
</evidence>
<dbReference type="AlphaFoldDB" id="A0A7S3I0R8"/>
<evidence type="ECO:0000256" key="11">
    <source>
        <dbReference type="ARBA" id="ARBA00022842"/>
    </source>
</evidence>
<evidence type="ECO:0000256" key="3">
    <source>
        <dbReference type="ARBA" id="ARBA00008982"/>
    </source>
</evidence>
<organism evidence="15">
    <name type="scientific">Favella ehrenbergii</name>
    <dbReference type="NCBI Taxonomy" id="182087"/>
    <lineage>
        <taxon>Eukaryota</taxon>
        <taxon>Sar</taxon>
        <taxon>Alveolata</taxon>
        <taxon>Ciliophora</taxon>
        <taxon>Intramacronucleata</taxon>
        <taxon>Spirotrichea</taxon>
        <taxon>Choreotrichia</taxon>
        <taxon>Tintinnida</taxon>
        <taxon>Xystonellidae</taxon>
        <taxon>Favella</taxon>
    </lineage>
</organism>
<evidence type="ECO:0000256" key="8">
    <source>
        <dbReference type="ARBA" id="ARBA00022741"/>
    </source>
</evidence>
<dbReference type="InterPro" id="IPR036043">
    <property type="entry name" value="Phosphoglycerate_kinase_sf"/>
</dbReference>
<keyword evidence="8" id="KW-0547">Nucleotide-binding</keyword>
<dbReference type="SUPFAM" id="SSF53748">
    <property type="entry name" value="Phosphoglycerate kinase"/>
    <property type="match status" value="1"/>
</dbReference>
<dbReference type="EMBL" id="HBIE01016688">
    <property type="protein sequence ID" value="CAE0310271.1"/>
    <property type="molecule type" value="Transcribed_RNA"/>
</dbReference>
<evidence type="ECO:0000256" key="10">
    <source>
        <dbReference type="ARBA" id="ARBA00022840"/>
    </source>
</evidence>
<gene>
    <name evidence="15" type="ORF">FEHR0123_LOCUS5188</name>
</gene>
<comment type="catalytic activity">
    <reaction evidence="13">
        <text>(2R)-3-phosphoglycerate + ATP = (2R)-3-phospho-glyceroyl phosphate + ADP</text>
        <dbReference type="Rhea" id="RHEA:14801"/>
        <dbReference type="ChEBI" id="CHEBI:30616"/>
        <dbReference type="ChEBI" id="CHEBI:57604"/>
        <dbReference type="ChEBI" id="CHEBI:58272"/>
        <dbReference type="ChEBI" id="CHEBI:456216"/>
        <dbReference type="EC" id="2.7.2.3"/>
    </reaction>
</comment>
<dbReference type="InterPro" id="IPR001576">
    <property type="entry name" value="Phosphoglycerate_kinase"/>
</dbReference>
<evidence type="ECO:0000256" key="6">
    <source>
        <dbReference type="ARBA" id="ARBA00022679"/>
    </source>
</evidence>
<evidence type="ECO:0000256" key="13">
    <source>
        <dbReference type="RuleBase" id="RU000532"/>
    </source>
</evidence>
<comment type="similarity">
    <text evidence="3 13">Belongs to the phosphoglycerate kinase family.</text>
</comment>
<comment type="subunit">
    <text evidence="4 14">Monomer.</text>
</comment>
<dbReference type="Pfam" id="PF00162">
    <property type="entry name" value="PGK"/>
    <property type="match status" value="1"/>
</dbReference>
<keyword evidence="9 13" id="KW-0418">Kinase</keyword>
<dbReference type="PANTHER" id="PTHR11406">
    <property type="entry name" value="PHOSPHOGLYCERATE KINASE"/>
    <property type="match status" value="1"/>
</dbReference>